<proteinExistence type="predicted"/>
<organism evidence="2 3">
    <name type="scientific">Methanimicrococcus hacksteinii</name>
    <dbReference type="NCBI Taxonomy" id="3028293"/>
    <lineage>
        <taxon>Archaea</taxon>
        <taxon>Methanobacteriati</taxon>
        <taxon>Methanobacteriota</taxon>
        <taxon>Stenosarchaea group</taxon>
        <taxon>Methanomicrobia</taxon>
        <taxon>Methanosarcinales</taxon>
        <taxon>Methanosarcinaceae</taxon>
        <taxon>Methanimicrococcus</taxon>
    </lineage>
</organism>
<gene>
    <name evidence="2" type="ORF">MmiAt1_06290</name>
</gene>
<evidence type="ECO:0000256" key="1">
    <source>
        <dbReference type="SAM" id="MobiDB-lite"/>
    </source>
</evidence>
<feature type="compositionally biased region" description="Basic and acidic residues" evidence="1">
    <location>
        <begin position="149"/>
        <end position="160"/>
    </location>
</feature>
<name>A0ABU3VNT8_9EURY</name>
<sequence>MSGRNAKKKTDAKKANVKPVDSEKKKLKRGGKNLSAGLSKDLRKKIGAEKDPEAVVEKALAEYYSEKPPRYENTVQKEIDNNIMEIQRRHISDLKGQLETSNKNYEELMKTYQAYMLQVQPLAEAAQIQKTAEPELLAAKYEEKEEELKEKEALLNEKETAVQNKQEAVRNKENEMQNKQKELQSKQEEIQKHETEILKQKEELEKKAKELQKKEEEMHKQSAPASSEISSSKTNENTKENAKKWYEFWK</sequence>
<protein>
    <submittedName>
        <fullName evidence="2">Uncharacterized protein</fullName>
    </submittedName>
</protein>
<feature type="region of interest" description="Disordered" evidence="1">
    <location>
        <begin position="149"/>
        <end position="250"/>
    </location>
</feature>
<dbReference type="EMBL" id="JAWDKC010000012">
    <property type="protein sequence ID" value="MDV0445073.1"/>
    <property type="molecule type" value="Genomic_DNA"/>
</dbReference>
<dbReference type="Proteomes" id="UP001272052">
    <property type="component" value="Unassembled WGS sequence"/>
</dbReference>
<reference evidence="2 3" key="1">
    <citation type="submission" date="2023-06" db="EMBL/GenBank/DDBJ databases">
        <title>Genome sequence of Methanimicrococcus sp. At1.</title>
        <authorList>
            <person name="Protasov E."/>
            <person name="Platt K."/>
            <person name="Poehlein A."/>
            <person name="Daniel R."/>
            <person name="Brune A."/>
        </authorList>
    </citation>
    <scope>NUCLEOTIDE SEQUENCE [LARGE SCALE GENOMIC DNA]</scope>
    <source>
        <strain evidence="2 3">At1</strain>
    </source>
</reference>
<accession>A0ABU3VNT8</accession>
<keyword evidence="3" id="KW-1185">Reference proteome</keyword>
<evidence type="ECO:0000313" key="3">
    <source>
        <dbReference type="Proteomes" id="UP001272052"/>
    </source>
</evidence>
<feature type="region of interest" description="Disordered" evidence="1">
    <location>
        <begin position="1"/>
        <end position="51"/>
    </location>
</feature>
<evidence type="ECO:0000313" key="2">
    <source>
        <dbReference type="EMBL" id="MDV0445073.1"/>
    </source>
</evidence>
<feature type="compositionally biased region" description="Basic and acidic residues" evidence="1">
    <location>
        <begin position="236"/>
        <end position="250"/>
    </location>
</feature>
<feature type="compositionally biased region" description="Basic and acidic residues" evidence="1">
    <location>
        <begin position="167"/>
        <end position="220"/>
    </location>
</feature>
<feature type="compositionally biased region" description="Low complexity" evidence="1">
    <location>
        <begin position="222"/>
        <end position="235"/>
    </location>
</feature>
<comment type="caution">
    <text evidence="2">The sequence shown here is derived from an EMBL/GenBank/DDBJ whole genome shotgun (WGS) entry which is preliminary data.</text>
</comment>
<dbReference type="RefSeq" id="WP_318785496.1">
    <property type="nucleotide sequence ID" value="NZ_JAWDKC010000012.1"/>
</dbReference>
<feature type="compositionally biased region" description="Basic and acidic residues" evidence="1">
    <location>
        <begin position="40"/>
        <end position="51"/>
    </location>
</feature>
<feature type="compositionally biased region" description="Basic and acidic residues" evidence="1">
    <location>
        <begin position="8"/>
        <end position="24"/>
    </location>
</feature>